<accession>A0AAV7GDN0</accession>
<comment type="caution">
    <text evidence="2">The sequence shown here is derived from an EMBL/GenBank/DDBJ whole genome shotgun (WGS) entry which is preliminary data.</text>
</comment>
<name>A0AAV7GDN0_DENCH</name>
<feature type="compositionally biased region" description="Acidic residues" evidence="1">
    <location>
        <begin position="37"/>
        <end position="57"/>
    </location>
</feature>
<dbReference type="EMBL" id="JAGFBR010000016">
    <property type="protein sequence ID" value="KAH0453803.1"/>
    <property type="molecule type" value="Genomic_DNA"/>
</dbReference>
<dbReference type="AlphaFoldDB" id="A0AAV7GDN0"/>
<feature type="region of interest" description="Disordered" evidence="1">
    <location>
        <begin position="31"/>
        <end position="81"/>
    </location>
</feature>
<protein>
    <submittedName>
        <fullName evidence="2">Uncharacterized protein</fullName>
    </submittedName>
</protein>
<proteinExistence type="predicted"/>
<evidence type="ECO:0000256" key="1">
    <source>
        <dbReference type="SAM" id="MobiDB-lite"/>
    </source>
</evidence>
<dbReference type="Proteomes" id="UP000775213">
    <property type="component" value="Unassembled WGS sequence"/>
</dbReference>
<sequence>MNLPSSLNSTSAIPGAIAARAQAFVVGTHDGERVDDGLDDEDDLTTDDSGEQCEEGGEVERLADNGRWGPQRSKGSCRYLD</sequence>
<organism evidence="2 3">
    <name type="scientific">Dendrobium chrysotoxum</name>
    <name type="common">Orchid</name>
    <dbReference type="NCBI Taxonomy" id="161865"/>
    <lineage>
        <taxon>Eukaryota</taxon>
        <taxon>Viridiplantae</taxon>
        <taxon>Streptophyta</taxon>
        <taxon>Embryophyta</taxon>
        <taxon>Tracheophyta</taxon>
        <taxon>Spermatophyta</taxon>
        <taxon>Magnoliopsida</taxon>
        <taxon>Liliopsida</taxon>
        <taxon>Asparagales</taxon>
        <taxon>Orchidaceae</taxon>
        <taxon>Epidendroideae</taxon>
        <taxon>Malaxideae</taxon>
        <taxon>Dendrobiinae</taxon>
        <taxon>Dendrobium</taxon>
    </lineage>
</organism>
<keyword evidence="3" id="KW-1185">Reference proteome</keyword>
<evidence type="ECO:0000313" key="2">
    <source>
        <dbReference type="EMBL" id="KAH0453803.1"/>
    </source>
</evidence>
<reference evidence="2 3" key="1">
    <citation type="journal article" date="2021" name="Hortic Res">
        <title>Chromosome-scale assembly of the Dendrobium chrysotoxum genome enhances the understanding of orchid evolution.</title>
        <authorList>
            <person name="Zhang Y."/>
            <person name="Zhang G.Q."/>
            <person name="Zhang D."/>
            <person name="Liu X.D."/>
            <person name="Xu X.Y."/>
            <person name="Sun W.H."/>
            <person name="Yu X."/>
            <person name="Zhu X."/>
            <person name="Wang Z.W."/>
            <person name="Zhao X."/>
            <person name="Zhong W.Y."/>
            <person name="Chen H."/>
            <person name="Yin W.L."/>
            <person name="Huang T."/>
            <person name="Niu S.C."/>
            <person name="Liu Z.J."/>
        </authorList>
    </citation>
    <scope>NUCLEOTIDE SEQUENCE [LARGE SCALE GENOMIC DNA]</scope>
    <source>
        <strain evidence="2">Lindl</strain>
    </source>
</reference>
<gene>
    <name evidence="2" type="ORF">IEQ34_018127</name>
</gene>
<evidence type="ECO:0000313" key="3">
    <source>
        <dbReference type="Proteomes" id="UP000775213"/>
    </source>
</evidence>